<dbReference type="SUPFAM" id="SSF51206">
    <property type="entry name" value="cAMP-binding domain-like"/>
    <property type="match status" value="1"/>
</dbReference>
<dbReference type="PANTHER" id="PTHR24567">
    <property type="entry name" value="CRP FAMILY TRANSCRIPTIONAL REGULATORY PROTEIN"/>
    <property type="match status" value="1"/>
</dbReference>
<dbReference type="Proteomes" id="UP000054874">
    <property type="component" value="Unassembled WGS sequence"/>
</dbReference>
<dbReference type="GO" id="GO:0005829">
    <property type="term" value="C:cytosol"/>
    <property type="evidence" value="ECO:0007669"/>
    <property type="project" value="TreeGrafter"/>
</dbReference>
<organism evidence="6 7">
    <name type="scientific">Acetivibrio ethanolgignens</name>
    <dbReference type="NCBI Taxonomy" id="290052"/>
    <lineage>
        <taxon>Bacteria</taxon>
        <taxon>Bacillati</taxon>
        <taxon>Bacillota</taxon>
        <taxon>Clostridia</taxon>
        <taxon>Eubacteriales</taxon>
        <taxon>Oscillospiraceae</taxon>
        <taxon>Acetivibrio</taxon>
    </lineage>
</organism>
<name>A0A0V8QBQ7_9FIRM</name>
<feature type="domain" description="Cyclic nucleotide-binding" evidence="4">
    <location>
        <begin position="15"/>
        <end position="113"/>
    </location>
</feature>
<dbReference type="InterPro" id="IPR012318">
    <property type="entry name" value="HTH_CRP"/>
</dbReference>
<dbReference type="PROSITE" id="PS51063">
    <property type="entry name" value="HTH_CRP_2"/>
    <property type="match status" value="1"/>
</dbReference>
<dbReference type="STRING" id="290052.ASU35_14455"/>
<dbReference type="InterPro" id="IPR050397">
    <property type="entry name" value="Env_Response_Regulators"/>
</dbReference>
<evidence type="ECO:0000256" key="2">
    <source>
        <dbReference type="ARBA" id="ARBA00023125"/>
    </source>
</evidence>
<dbReference type="AlphaFoldDB" id="A0A0V8QBQ7"/>
<dbReference type="RefSeq" id="WP_058353769.1">
    <property type="nucleotide sequence ID" value="NZ_CABMMD010000190.1"/>
</dbReference>
<dbReference type="PROSITE" id="PS50042">
    <property type="entry name" value="CNMP_BINDING_3"/>
    <property type="match status" value="1"/>
</dbReference>
<feature type="domain" description="HTH crp-type" evidence="5">
    <location>
        <begin position="156"/>
        <end position="224"/>
    </location>
</feature>
<evidence type="ECO:0000259" key="4">
    <source>
        <dbReference type="PROSITE" id="PS50042"/>
    </source>
</evidence>
<keyword evidence="7" id="KW-1185">Reference proteome</keyword>
<accession>A0A0V8QBQ7</accession>
<dbReference type="CDD" id="cd00038">
    <property type="entry name" value="CAP_ED"/>
    <property type="match status" value="1"/>
</dbReference>
<sequence length="227" mass="25589">MIPISYLSVLKQSCLFHNISEREIEKLLSCLMPQLRTYQKDEYILHAGDLLNSAGLVLSGSVHILQEDFWGNRSIIGTARPGEVFGETYACTPSEPLAVSVITAEPVSVLFLSVARLLHTCPSTCSYHSRLIYNLLALLAEKNRMLTKKIEHISRKTTREKLLSYLSAQSIRAGSPEFTIPFNRQQLADYLSVDRSAMSTELSRLQRDGLLSFSRNHFILKTPVFPE</sequence>
<dbReference type="GO" id="GO:0003677">
    <property type="term" value="F:DNA binding"/>
    <property type="evidence" value="ECO:0007669"/>
    <property type="project" value="UniProtKB-KW"/>
</dbReference>
<evidence type="ECO:0000256" key="1">
    <source>
        <dbReference type="ARBA" id="ARBA00023015"/>
    </source>
</evidence>
<dbReference type="EMBL" id="LNAM01000190">
    <property type="protein sequence ID" value="KSV57975.1"/>
    <property type="molecule type" value="Genomic_DNA"/>
</dbReference>
<dbReference type="Gene3D" id="2.60.120.10">
    <property type="entry name" value="Jelly Rolls"/>
    <property type="match status" value="1"/>
</dbReference>
<comment type="caution">
    <text evidence="6">The sequence shown here is derived from an EMBL/GenBank/DDBJ whole genome shotgun (WGS) entry which is preliminary data.</text>
</comment>
<dbReference type="PANTHER" id="PTHR24567:SF58">
    <property type="entry name" value="CYCLIC AMP-BINDING REGULATORY PROTEIN"/>
    <property type="match status" value="1"/>
</dbReference>
<dbReference type="SMART" id="SM00100">
    <property type="entry name" value="cNMP"/>
    <property type="match status" value="1"/>
</dbReference>
<evidence type="ECO:0000259" key="5">
    <source>
        <dbReference type="PROSITE" id="PS51063"/>
    </source>
</evidence>
<dbReference type="InterPro" id="IPR000595">
    <property type="entry name" value="cNMP-bd_dom"/>
</dbReference>
<reference evidence="6 7" key="1">
    <citation type="submission" date="2015-11" db="EMBL/GenBank/DDBJ databases">
        <title>Butyribacter intestini gen. nov., sp. nov., a butyric acid-producing bacterium of the family Lachnospiraceae isolated from the human faeces.</title>
        <authorList>
            <person name="Zou Y."/>
            <person name="Xue W."/>
            <person name="Luo G."/>
            <person name="Lv M."/>
        </authorList>
    </citation>
    <scope>NUCLEOTIDE SEQUENCE [LARGE SCALE GENOMIC DNA]</scope>
    <source>
        <strain evidence="6 7">ACET-33324</strain>
    </source>
</reference>
<keyword evidence="3" id="KW-0804">Transcription</keyword>
<keyword evidence="2" id="KW-0238">DNA-binding</keyword>
<evidence type="ECO:0000313" key="6">
    <source>
        <dbReference type="EMBL" id="KSV57975.1"/>
    </source>
</evidence>
<keyword evidence="1" id="KW-0805">Transcription regulation</keyword>
<dbReference type="Pfam" id="PF00027">
    <property type="entry name" value="cNMP_binding"/>
    <property type="match status" value="1"/>
</dbReference>
<dbReference type="InterPro" id="IPR036390">
    <property type="entry name" value="WH_DNA-bd_sf"/>
</dbReference>
<dbReference type="Pfam" id="PF13545">
    <property type="entry name" value="HTH_Crp_2"/>
    <property type="match status" value="1"/>
</dbReference>
<evidence type="ECO:0000256" key="3">
    <source>
        <dbReference type="ARBA" id="ARBA00023163"/>
    </source>
</evidence>
<dbReference type="GO" id="GO:0003700">
    <property type="term" value="F:DNA-binding transcription factor activity"/>
    <property type="evidence" value="ECO:0007669"/>
    <property type="project" value="TreeGrafter"/>
</dbReference>
<dbReference type="InterPro" id="IPR018490">
    <property type="entry name" value="cNMP-bd_dom_sf"/>
</dbReference>
<protein>
    <submittedName>
        <fullName evidence="6">Crp/Fnr family transcriptional regulator</fullName>
    </submittedName>
</protein>
<proteinExistence type="predicted"/>
<evidence type="ECO:0000313" key="7">
    <source>
        <dbReference type="Proteomes" id="UP000054874"/>
    </source>
</evidence>
<dbReference type="SUPFAM" id="SSF46785">
    <property type="entry name" value="Winged helix' DNA-binding domain"/>
    <property type="match status" value="1"/>
</dbReference>
<gene>
    <name evidence="6" type="ORF">ASU35_14455</name>
</gene>
<dbReference type="InterPro" id="IPR014710">
    <property type="entry name" value="RmlC-like_jellyroll"/>
</dbReference>
<dbReference type="OrthoDB" id="9774616at2"/>